<dbReference type="EMBL" id="JAFREM010000013">
    <property type="protein sequence ID" value="MBO1306211.1"/>
    <property type="molecule type" value="Genomic_DNA"/>
</dbReference>
<organism evidence="6 7">
    <name type="scientific">Candidatus Enterococcus moelleringii</name>
    <dbReference type="NCBI Taxonomy" id="2815325"/>
    <lineage>
        <taxon>Bacteria</taxon>
        <taxon>Bacillati</taxon>
        <taxon>Bacillota</taxon>
        <taxon>Bacilli</taxon>
        <taxon>Lactobacillales</taxon>
        <taxon>Enterococcaceae</taxon>
        <taxon>Enterococcus</taxon>
    </lineage>
</organism>
<dbReference type="Proteomes" id="UP000664601">
    <property type="component" value="Unassembled WGS sequence"/>
</dbReference>
<dbReference type="EC" id="4.2.1.44" evidence="4"/>
<evidence type="ECO:0000313" key="7">
    <source>
        <dbReference type="Proteomes" id="UP000664601"/>
    </source>
</evidence>
<dbReference type="RefSeq" id="WP_207673142.1">
    <property type="nucleotide sequence ID" value="NZ_JAFREM010000013.1"/>
</dbReference>
<dbReference type="Gene3D" id="3.20.20.150">
    <property type="entry name" value="Divalent-metal-dependent TIM barrel enzymes"/>
    <property type="match status" value="1"/>
</dbReference>
<comment type="cofactor">
    <cofactor evidence="4">
        <name>glutathione</name>
        <dbReference type="ChEBI" id="CHEBI:57925"/>
    </cofactor>
</comment>
<dbReference type="InterPro" id="IPR036237">
    <property type="entry name" value="Xyl_isomerase-like_sf"/>
</dbReference>
<feature type="domain" description="Xylose isomerase-like TIM barrel" evidence="5">
    <location>
        <begin position="37"/>
        <end position="278"/>
    </location>
</feature>
<proteinExistence type="inferred from homology"/>
<keyword evidence="7" id="KW-1185">Reference proteome</keyword>
<dbReference type="PANTHER" id="PTHR12110:SF41">
    <property type="entry name" value="INOSOSE DEHYDRATASE"/>
    <property type="match status" value="1"/>
</dbReference>
<evidence type="ECO:0000256" key="3">
    <source>
        <dbReference type="ARBA" id="ARBA00023285"/>
    </source>
</evidence>
<evidence type="ECO:0000259" key="5">
    <source>
        <dbReference type="Pfam" id="PF01261"/>
    </source>
</evidence>
<comment type="cofactor">
    <cofactor evidence="4">
        <name>Co(2+)</name>
        <dbReference type="ChEBI" id="CHEBI:48828"/>
    </cofactor>
    <cofactor evidence="4">
        <name>Mn(2+)</name>
        <dbReference type="ChEBI" id="CHEBI:29035"/>
    </cofactor>
</comment>
<accession>A0ABS3LBV9</accession>
<keyword evidence="1 4" id="KW-0464">Manganese</keyword>
<sequence>MTKNIQLAMAPIAWTNDDMPELGKENTFEQTISEMALSGFTGTEIGNKYPRDPKVLHRFLDIRGLKVASAWFSAFLTTKPFEETAKEFIEHRDFLHAMGAKVIVVAEQGHSIQGMMDQPVFDAKPSFTDEEWDKLTDGLEKLGDLAHEKNMEIVYHHHMGTGVQTTEEIDRLMASTDPKKVQLLFDTGHLVFSGEDPVAIYNKYQDRIKHIHFKDIREVVVGEVKSTKMSFLNAVKSGAFTVPGDGMIDFKPIWEAIDASGYEGWIVVEAEQDPAKANPFEYAVKARTYINEVTGL</sequence>
<reference evidence="6 7" key="1">
    <citation type="submission" date="2021-03" db="EMBL/GenBank/DDBJ databases">
        <title>Enterococcal diversity collection.</title>
        <authorList>
            <person name="Gilmore M.S."/>
            <person name="Schwartzman J."/>
            <person name="Van Tyne D."/>
            <person name="Martin M."/>
            <person name="Earl A.M."/>
            <person name="Manson A.L."/>
            <person name="Straub T."/>
            <person name="Salamzade R."/>
            <person name="Saavedra J."/>
            <person name="Lebreton F."/>
            <person name="Prichula J."/>
            <person name="Schaufler K."/>
            <person name="Gaca A."/>
            <person name="Sgardioli B."/>
            <person name="Wagenaar J."/>
            <person name="Strong T."/>
        </authorList>
    </citation>
    <scope>NUCLEOTIDE SEQUENCE [LARGE SCALE GENOMIC DNA]</scope>
    <source>
        <strain evidence="6 7">669A</strain>
    </source>
</reference>
<dbReference type="HAMAP" id="MF_01672">
    <property type="entry name" value="IolE"/>
    <property type="match status" value="1"/>
</dbReference>
<comment type="catalytic activity">
    <reaction evidence="4">
        <text>scyllo-inosose = 3D-3,5/4-trihydroxycyclohexane-1,2-dione + H2O</text>
        <dbReference type="Rhea" id="RHEA:14065"/>
        <dbReference type="ChEBI" id="CHEBI:15377"/>
        <dbReference type="ChEBI" id="CHEBI:17811"/>
        <dbReference type="ChEBI" id="CHEBI:28446"/>
        <dbReference type="EC" id="4.2.1.44"/>
    </reaction>
</comment>
<dbReference type="InterPro" id="IPR013022">
    <property type="entry name" value="Xyl_isomerase-like_TIM-brl"/>
</dbReference>
<dbReference type="NCBIfam" id="TIGR04379">
    <property type="entry name" value="myo_inos_iolE"/>
    <property type="match status" value="1"/>
</dbReference>
<dbReference type="GO" id="GO:0050114">
    <property type="term" value="F:myo-inosose-2 dehydratase activity"/>
    <property type="evidence" value="ECO:0007669"/>
    <property type="project" value="UniProtKB-EC"/>
</dbReference>
<evidence type="ECO:0000256" key="1">
    <source>
        <dbReference type="ARBA" id="ARBA00023211"/>
    </source>
</evidence>
<dbReference type="InterPro" id="IPR050312">
    <property type="entry name" value="IolE/XylAMocC-like"/>
</dbReference>
<evidence type="ECO:0000313" key="6">
    <source>
        <dbReference type="EMBL" id="MBO1306211.1"/>
    </source>
</evidence>
<dbReference type="SUPFAM" id="SSF51658">
    <property type="entry name" value="Xylose isomerase-like"/>
    <property type="match status" value="1"/>
</dbReference>
<keyword evidence="3 4" id="KW-0170">Cobalt</keyword>
<comment type="pathway">
    <text evidence="4">Polyol metabolism; myo-inositol degradation into acetyl-CoA; acetyl-CoA from myo-inositol: step 2/7.</text>
</comment>
<protein>
    <recommendedName>
        <fullName evidence="4">Inosose dehydratase</fullName>
        <ecNumber evidence="4">4.2.1.44</ecNumber>
    </recommendedName>
    <alternativeName>
        <fullName evidence="4">2-keto-myo-inositol dehydratase</fullName>
        <shortName evidence="4">2KMI dehydratase</shortName>
    </alternativeName>
</protein>
<comment type="caution">
    <text evidence="6">The sequence shown here is derived from an EMBL/GenBank/DDBJ whole genome shotgun (WGS) entry which is preliminary data.</text>
</comment>
<evidence type="ECO:0000256" key="4">
    <source>
        <dbReference type="HAMAP-Rule" id="MF_01672"/>
    </source>
</evidence>
<comment type="similarity">
    <text evidence="4">Belongs to the IolE/MocC family.</text>
</comment>
<dbReference type="PANTHER" id="PTHR12110">
    <property type="entry name" value="HYDROXYPYRUVATE ISOMERASE"/>
    <property type="match status" value="1"/>
</dbReference>
<name>A0ABS3LBV9_9ENTE</name>
<dbReference type="InterPro" id="IPR030823">
    <property type="entry name" value="IolE/MocC"/>
</dbReference>
<comment type="function">
    <text evidence="4">Catalyzes the dehydration of inosose (2-keto-myo-inositol, 2KMI or 2,4,6/3,5-pentahydroxycyclohexanone) to 3D-(3,5/4)-trihydroxycyclohexane-1,2-dione (D-2,3-diketo-4-deoxy-epi-inositol).</text>
</comment>
<dbReference type="InterPro" id="IPR023952">
    <property type="entry name" value="IolE"/>
</dbReference>
<evidence type="ECO:0000256" key="2">
    <source>
        <dbReference type="ARBA" id="ARBA00023239"/>
    </source>
</evidence>
<dbReference type="Pfam" id="PF01261">
    <property type="entry name" value="AP_endonuc_2"/>
    <property type="match status" value="1"/>
</dbReference>
<keyword evidence="2 4" id="KW-0456">Lyase</keyword>
<gene>
    <name evidence="4 6" type="primary">iolE</name>
    <name evidence="6" type="ORF">JZO70_08570</name>
</gene>